<protein>
    <submittedName>
        <fullName evidence="1 2">Zinc finger protein 106</fullName>
    </submittedName>
</protein>
<name>A0A084W478_ANOSI</name>
<dbReference type="VEuPathDB" id="VectorBase:ASIC012961"/>
<evidence type="ECO:0000313" key="3">
    <source>
        <dbReference type="Proteomes" id="UP000030765"/>
    </source>
</evidence>
<keyword evidence="3" id="KW-1185">Reference proteome</keyword>
<sequence>MTLPILIRLTPSRPRLPSPTPVALELPEWRLPIPPMSYDVDFGDHYFGIKINRNATSTTIGLPFGNSDEELRADLGHVGDV</sequence>
<organism evidence="1">
    <name type="scientific">Anopheles sinensis</name>
    <name type="common">Mosquito</name>
    <dbReference type="NCBI Taxonomy" id="74873"/>
    <lineage>
        <taxon>Eukaryota</taxon>
        <taxon>Metazoa</taxon>
        <taxon>Ecdysozoa</taxon>
        <taxon>Arthropoda</taxon>
        <taxon>Hexapoda</taxon>
        <taxon>Insecta</taxon>
        <taxon>Pterygota</taxon>
        <taxon>Neoptera</taxon>
        <taxon>Endopterygota</taxon>
        <taxon>Diptera</taxon>
        <taxon>Nematocera</taxon>
        <taxon>Culicoidea</taxon>
        <taxon>Culicidae</taxon>
        <taxon>Anophelinae</taxon>
        <taxon>Anopheles</taxon>
    </lineage>
</organism>
<reference evidence="1 3" key="1">
    <citation type="journal article" date="2014" name="BMC Genomics">
        <title>Genome sequence of Anopheles sinensis provides insight into genetics basis of mosquito competence for malaria parasites.</title>
        <authorList>
            <person name="Zhou D."/>
            <person name="Zhang D."/>
            <person name="Ding G."/>
            <person name="Shi L."/>
            <person name="Hou Q."/>
            <person name="Ye Y."/>
            <person name="Xu Y."/>
            <person name="Zhou H."/>
            <person name="Xiong C."/>
            <person name="Li S."/>
            <person name="Yu J."/>
            <person name="Hong S."/>
            <person name="Yu X."/>
            <person name="Zou P."/>
            <person name="Chen C."/>
            <person name="Chang X."/>
            <person name="Wang W."/>
            <person name="Lv Y."/>
            <person name="Sun Y."/>
            <person name="Ma L."/>
            <person name="Shen B."/>
            <person name="Zhu C."/>
        </authorList>
    </citation>
    <scope>NUCLEOTIDE SEQUENCE [LARGE SCALE GENOMIC DNA]</scope>
</reference>
<dbReference type="EMBL" id="ATLV01020284">
    <property type="status" value="NOT_ANNOTATED_CDS"/>
    <property type="molecule type" value="Genomic_DNA"/>
</dbReference>
<dbReference type="AlphaFoldDB" id="A0A084W478"/>
<accession>A0A084W478</accession>
<gene>
    <name evidence="1" type="ORF">ZHAS_00012961</name>
</gene>
<evidence type="ECO:0000313" key="1">
    <source>
        <dbReference type="EMBL" id="KFB45022.1"/>
    </source>
</evidence>
<proteinExistence type="predicted"/>
<dbReference type="EMBL" id="KE525297">
    <property type="protein sequence ID" value="KFB45022.1"/>
    <property type="molecule type" value="Genomic_DNA"/>
</dbReference>
<dbReference type="Proteomes" id="UP000030765">
    <property type="component" value="Unassembled WGS sequence"/>
</dbReference>
<reference evidence="2" key="2">
    <citation type="submission" date="2020-05" db="UniProtKB">
        <authorList>
            <consortium name="EnsemblMetazoa"/>
        </authorList>
    </citation>
    <scope>IDENTIFICATION</scope>
</reference>
<evidence type="ECO:0000313" key="2">
    <source>
        <dbReference type="EnsemblMetazoa" id="ASIC012961-PA"/>
    </source>
</evidence>
<dbReference type="EnsemblMetazoa" id="ASIC012961-RA">
    <property type="protein sequence ID" value="ASIC012961-PA"/>
    <property type="gene ID" value="ASIC012961"/>
</dbReference>